<gene>
    <name evidence="2" type="ORF">MUK42_35421</name>
</gene>
<keyword evidence="3" id="KW-1185">Reference proteome</keyword>
<evidence type="ECO:0000313" key="3">
    <source>
        <dbReference type="Proteomes" id="UP001055439"/>
    </source>
</evidence>
<dbReference type="Proteomes" id="UP001055439">
    <property type="component" value="Chromosome 7"/>
</dbReference>
<dbReference type="EMBL" id="CP097509">
    <property type="protein sequence ID" value="URE18226.1"/>
    <property type="molecule type" value="Genomic_DNA"/>
</dbReference>
<dbReference type="AlphaFoldDB" id="A0A9E7GMV1"/>
<reference evidence="2" key="1">
    <citation type="submission" date="2022-05" db="EMBL/GenBank/DDBJ databases">
        <title>The Musa troglodytarum L. genome provides insights into the mechanism of non-climacteric behaviour and enrichment of carotenoids.</title>
        <authorList>
            <person name="Wang J."/>
        </authorList>
    </citation>
    <scope>NUCLEOTIDE SEQUENCE</scope>
    <source>
        <tissue evidence="2">Leaf</tissue>
    </source>
</reference>
<proteinExistence type="predicted"/>
<evidence type="ECO:0000256" key="1">
    <source>
        <dbReference type="SAM" id="MobiDB-lite"/>
    </source>
</evidence>
<protein>
    <submittedName>
        <fullName evidence="2">Uncharacterized protein</fullName>
    </submittedName>
</protein>
<feature type="compositionally biased region" description="Basic and acidic residues" evidence="1">
    <location>
        <begin position="15"/>
        <end position="25"/>
    </location>
</feature>
<name>A0A9E7GMV1_9LILI</name>
<sequence>MIEGPHFPNLHAIYKRKEGNEEEERRQVGRFGLAVHLERFDDGKGATIKTA</sequence>
<feature type="region of interest" description="Disordered" evidence="1">
    <location>
        <begin position="1"/>
        <end position="25"/>
    </location>
</feature>
<evidence type="ECO:0000313" key="2">
    <source>
        <dbReference type="EMBL" id="URE18226.1"/>
    </source>
</evidence>
<accession>A0A9E7GMV1</accession>
<organism evidence="2 3">
    <name type="scientific">Musa troglodytarum</name>
    <name type="common">fe'i banana</name>
    <dbReference type="NCBI Taxonomy" id="320322"/>
    <lineage>
        <taxon>Eukaryota</taxon>
        <taxon>Viridiplantae</taxon>
        <taxon>Streptophyta</taxon>
        <taxon>Embryophyta</taxon>
        <taxon>Tracheophyta</taxon>
        <taxon>Spermatophyta</taxon>
        <taxon>Magnoliopsida</taxon>
        <taxon>Liliopsida</taxon>
        <taxon>Zingiberales</taxon>
        <taxon>Musaceae</taxon>
        <taxon>Musa</taxon>
    </lineage>
</organism>